<reference evidence="1" key="1">
    <citation type="submission" date="2021-11" db="EMBL/GenBank/DDBJ databases">
        <title>Streptomyces corallinus and Kineosporia corallina sp. nov., two new coral-derived marine actinobacteria.</title>
        <authorList>
            <person name="Buangrab K."/>
            <person name="Sutthacheep M."/>
            <person name="Yeemin T."/>
            <person name="Harunari E."/>
            <person name="Igarashi Y."/>
            <person name="Sripreechasak P."/>
            <person name="Kanchanasin P."/>
            <person name="Tanasupawat S."/>
            <person name="Phongsopitanun W."/>
        </authorList>
    </citation>
    <scope>NUCLEOTIDE SEQUENCE</scope>
    <source>
        <strain evidence="1">JCM 31032</strain>
    </source>
</reference>
<dbReference type="EMBL" id="JAJOMB010000004">
    <property type="protein sequence ID" value="MCD5311033.1"/>
    <property type="molecule type" value="Genomic_DNA"/>
</dbReference>
<dbReference type="Proteomes" id="UP001138997">
    <property type="component" value="Unassembled WGS sequence"/>
</dbReference>
<organism evidence="1 2">
    <name type="scientific">Kineosporia babensis</name>
    <dbReference type="NCBI Taxonomy" id="499548"/>
    <lineage>
        <taxon>Bacteria</taxon>
        <taxon>Bacillati</taxon>
        <taxon>Actinomycetota</taxon>
        <taxon>Actinomycetes</taxon>
        <taxon>Kineosporiales</taxon>
        <taxon>Kineosporiaceae</taxon>
        <taxon>Kineosporia</taxon>
    </lineage>
</organism>
<dbReference type="AlphaFoldDB" id="A0A9X1NBF3"/>
<gene>
    <name evidence="1" type="ORF">LR394_09000</name>
</gene>
<accession>A0A9X1NBF3</accession>
<sequence>MAGYVAGWLVRKTGRAASAADARWDDLQDQAIQKVYEIVAIKLAGDPALKRIEAQAASSDIVAPQTQQHLQMAIEEAASTDDQFAARLGQVVAAVHGGAPWPQVDLRGAQGVQNIYGEGGTQTNHFS</sequence>
<dbReference type="RefSeq" id="WP_231440214.1">
    <property type="nucleotide sequence ID" value="NZ_JAJOMB010000004.1"/>
</dbReference>
<evidence type="ECO:0000313" key="1">
    <source>
        <dbReference type="EMBL" id="MCD5311033.1"/>
    </source>
</evidence>
<proteinExistence type="predicted"/>
<keyword evidence="2" id="KW-1185">Reference proteome</keyword>
<protein>
    <submittedName>
        <fullName evidence="1">Uncharacterized protein</fullName>
    </submittedName>
</protein>
<comment type="caution">
    <text evidence="1">The sequence shown here is derived from an EMBL/GenBank/DDBJ whole genome shotgun (WGS) entry which is preliminary data.</text>
</comment>
<evidence type="ECO:0000313" key="2">
    <source>
        <dbReference type="Proteomes" id="UP001138997"/>
    </source>
</evidence>
<name>A0A9X1NBF3_9ACTN</name>